<dbReference type="AlphaFoldDB" id="A0A1Q9C425"/>
<dbReference type="PROSITE" id="PS50237">
    <property type="entry name" value="HECT"/>
    <property type="match status" value="1"/>
</dbReference>
<dbReference type="GO" id="GO:0006511">
    <property type="term" value="P:ubiquitin-dependent protein catabolic process"/>
    <property type="evidence" value="ECO:0007669"/>
    <property type="project" value="TreeGrafter"/>
</dbReference>
<proteinExistence type="predicted"/>
<comment type="catalytic activity">
    <reaction evidence="1">
        <text>S-ubiquitinyl-[E2 ubiquitin-conjugating enzyme]-L-cysteine + [acceptor protein]-L-lysine = [E2 ubiquitin-conjugating enzyme]-L-cysteine + N(6)-ubiquitinyl-[acceptor protein]-L-lysine.</text>
        <dbReference type="EC" id="2.3.2.26"/>
    </reaction>
</comment>
<dbReference type="PANTHER" id="PTHR45700:SF2">
    <property type="entry name" value="UBIQUITIN-PROTEIN LIGASE E3C"/>
    <property type="match status" value="1"/>
</dbReference>
<dbReference type="SUPFAM" id="SSF56204">
    <property type="entry name" value="Hect, E3 ligase catalytic domain"/>
    <property type="match status" value="1"/>
</dbReference>
<accession>A0A1Q9C425</accession>
<evidence type="ECO:0000313" key="7">
    <source>
        <dbReference type="EMBL" id="OLP77669.1"/>
    </source>
</evidence>
<keyword evidence="3" id="KW-0808">Transferase</keyword>
<dbReference type="InterPro" id="IPR044611">
    <property type="entry name" value="E3A/B/C-like"/>
</dbReference>
<dbReference type="InterPro" id="IPR000569">
    <property type="entry name" value="HECT_dom"/>
</dbReference>
<dbReference type="OrthoDB" id="408812at2759"/>
<dbReference type="Gene3D" id="3.30.2410.10">
    <property type="entry name" value="Hect, E3 ligase catalytic domain"/>
    <property type="match status" value="1"/>
</dbReference>
<dbReference type="PANTHER" id="PTHR45700">
    <property type="entry name" value="UBIQUITIN-PROTEIN LIGASE E3C"/>
    <property type="match status" value="1"/>
</dbReference>
<dbReference type="GO" id="GO:0061630">
    <property type="term" value="F:ubiquitin protein ligase activity"/>
    <property type="evidence" value="ECO:0007669"/>
    <property type="project" value="UniProtKB-EC"/>
</dbReference>
<comment type="caution">
    <text evidence="7">The sequence shown here is derived from an EMBL/GenBank/DDBJ whole genome shotgun (WGS) entry which is preliminary data.</text>
</comment>
<feature type="active site" description="Glycyl thioester intermediate" evidence="5">
    <location>
        <position position="52"/>
    </location>
</feature>
<reference evidence="7 8" key="1">
    <citation type="submission" date="2016-02" db="EMBL/GenBank/DDBJ databases">
        <title>Genome analysis of coral dinoflagellate symbionts highlights evolutionary adaptations to a symbiotic lifestyle.</title>
        <authorList>
            <person name="Aranda M."/>
            <person name="Li Y."/>
            <person name="Liew Y.J."/>
            <person name="Baumgarten S."/>
            <person name="Simakov O."/>
            <person name="Wilson M."/>
            <person name="Piel J."/>
            <person name="Ashoor H."/>
            <person name="Bougouffa S."/>
            <person name="Bajic V.B."/>
            <person name="Ryu T."/>
            <person name="Ravasi T."/>
            <person name="Bayer T."/>
            <person name="Micklem G."/>
            <person name="Kim H."/>
            <person name="Bhak J."/>
            <person name="Lajeunesse T.C."/>
            <person name="Voolstra C.R."/>
        </authorList>
    </citation>
    <scope>NUCLEOTIDE SEQUENCE [LARGE SCALE GENOMIC DNA]</scope>
    <source>
        <strain evidence="7 8">CCMP2467</strain>
    </source>
</reference>
<evidence type="ECO:0000313" key="8">
    <source>
        <dbReference type="Proteomes" id="UP000186817"/>
    </source>
</evidence>
<evidence type="ECO:0000256" key="3">
    <source>
        <dbReference type="ARBA" id="ARBA00022679"/>
    </source>
</evidence>
<keyword evidence="8" id="KW-1185">Reference proteome</keyword>
<dbReference type="Proteomes" id="UP000186817">
    <property type="component" value="Unassembled WGS sequence"/>
</dbReference>
<evidence type="ECO:0000259" key="6">
    <source>
        <dbReference type="PROSITE" id="PS50237"/>
    </source>
</evidence>
<feature type="domain" description="HECT" evidence="6">
    <location>
        <begin position="6"/>
        <end position="83"/>
    </location>
</feature>
<keyword evidence="4 5" id="KW-0833">Ubl conjugation pathway</keyword>
<organism evidence="7 8">
    <name type="scientific">Symbiodinium microadriaticum</name>
    <name type="common">Dinoflagellate</name>
    <name type="synonym">Zooxanthella microadriatica</name>
    <dbReference type="NCBI Taxonomy" id="2951"/>
    <lineage>
        <taxon>Eukaryota</taxon>
        <taxon>Sar</taxon>
        <taxon>Alveolata</taxon>
        <taxon>Dinophyceae</taxon>
        <taxon>Suessiales</taxon>
        <taxon>Symbiodiniaceae</taxon>
        <taxon>Symbiodinium</taxon>
    </lineage>
</organism>
<evidence type="ECO:0000256" key="4">
    <source>
        <dbReference type="ARBA" id="ARBA00022786"/>
    </source>
</evidence>
<evidence type="ECO:0000256" key="2">
    <source>
        <dbReference type="ARBA" id="ARBA00012485"/>
    </source>
</evidence>
<dbReference type="InterPro" id="IPR035983">
    <property type="entry name" value="Hect_E3_ubiquitin_ligase"/>
</dbReference>
<dbReference type="Pfam" id="PF00632">
    <property type="entry name" value="HECT"/>
    <property type="match status" value="1"/>
</dbReference>
<evidence type="ECO:0000256" key="1">
    <source>
        <dbReference type="ARBA" id="ARBA00000885"/>
    </source>
</evidence>
<evidence type="ECO:0000256" key="5">
    <source>
        <dbReference type="PROSITE-ProRule" id="PRU00104"/>
    </source>
</evidence>
<gene>
    <name evidence="7" type="primary">Itch</name>
    <name evidence="7" type="ORF">AK812_SmicGene42250</name>
</gene>
<dbReference type="EC" id="2.3.2.26" evidence="2"/>
<sequence>MFEWAEQRCRLLRFVTGSSRPPPGGFADLKPPFAVEVSSLGSDEHLPTAHTCVNKLVLYFYRSKSQLLEKLLCALVDESFGTA</sequence>
<name>A0A1Q9C425_SYMMI</name>
<dbReference type="OMA" id="MFEWAEQ"/>
<dbReference type="EMBL" id="LSRX01001730">
    <property type="protein sequence ID" value="OLP77669.1"/>
    <property type="molecule type" value="Genomic_DNA"/>
</dbReference>
<dbReference type="GO" id="GO:0000209">
    <property type="term" value="P:protein polyubiquitination"/>
    <property type="evidence" value="ECO:0007669"/>
    <property type="project" value="InterPro"/>
</dbReference>
<protein>
    <recommendedName>
        <fullName evidence="2">HECT-type E3 ubiquitin transferase</fullName>
        <ecNumber evidence="2">2.3.2.26</ecNumber>
    </recommendedName>
</protein>